<keyword evidence="3" id="KW-0498">Mitosis</keyword>
<feature type="compositionally biased region" description="Basic and acidic residues" evidence="6">
    <location>
        <begin position="1204"/>
        <end position="1232"/>
    </location>
</feature>
<feature type="compositionally biased region" description="Basic and acidic residues" evidence="6">
    <location>
        <begin position="1395"/>
        <end position="1416"/>
    </location>
</feature>
<evidence type="ECO:0000313" key="7">
    <source>
        <dbReference type="Proteomes" id="UP000887569"/>
    </source>
</evidence>
<feature type="compositionally biased region" description="Basic residues" evidence="6">
    <location>
        <begin position="1172"/>
        <end position="1184"/>
    </location>
</feature>
<organism evidence="7 8">
    <name type="scientific">Parascaris univalens</name>
    <name type="common">Nematode worm</name>
    <dbReference type="NCBI Taxonomy" id="6257"/>
    <lineage>
        <taxon>Eukaryota</taxon>
        <taxon>Metazoa</taxon>
        <taxon>Ecdysozoa</taxon>
        <taxon>Nematoda</taxon>
        <taxon>Chromadorea</taxon>
        <taxon>Rhabditida</taxon>
        <taxon>Spirurina</taxon>
        <taxon>Ascaridomorpha</taxon>
        <taxon>Ascaridoidea</taxon>
        <taxon>Ascarididae</taxon>
        <taxon>Parascaris</taxon>
    </lineage>
</organism>
<evidence type="ECO:0000256" key="2">
    <source>
        <dbReference type="ARBA" id="ARBA00022618"/>
    </source>
</evidence>
<feature type="region of interest" description="Disordered" evidence="6">
    <location>
        <begin position="1545"/>
        <end position="1730"/>
    </location>
</feature>
<feature type="compositionally biased region" description="Basic and acidic residues" evidence="6">
    <location>
        <begin position="1621"/>
        <end position="1630"/>
    </location>
</feature>
<accession>A0A915ABT0</accession>
<proteinExistence type="predicted"/>
<dbReference type="WBParaSite" id="PgR004_g188_t01">
    <property type="protein sequence ID" value="PgR004_g188_t01"/>
    <property type="gene ID" value="PgR004_g188"/>
</dbReference>
<evidence type="ECO:0000256" key="5">
    <source>
        <dbReference type="ARBA" id="ARBA00023306"/>
    </source>
</evidence>
<dbReference type="SUPFAM" id="SSF48371">
    <property type="entry name" value="ARM repeat"/>
    <property type="match status" value="1"/>
</dbReference>
<keyword evidence="4" id="KW-0539">Nucleus</keyword>
<dbReference type="GO" id="GO:0006281">
    <property type="term" value="P:DNA repair"/>
    <property type="evidence" value="ECO:0007669"/>
    <property type="project" value="TreeGrafter"/>
</dbReference>
<keyword evidence="2" id="KW-0132">Cell division</keyword>
<dbReference type="PANTHER" id="PTHR12663">
    <property type="entry name" value="ANDROGEN INDUCED INHIBITOR OF PROLIFERATION AS3 / PDS5-RELATED"/>
    <property type="match status" value="1"/>
</dbReference>
<feature type="compositionally biased region" description="Polar residues" evidence="6">
    <location>
        <begin position="1473"/>
        <end position="1487"/>
    </location>
</feature>
<dbReference type="GO" id="GO:0051301">
    <property type="term" value="P:cell division"/>
    <property type="evidence" value="ECO:0007669"/>
    <property type="project" value="UniProtKB-KW"/>
</dbReference>
<evidence type="ECO:0000313" key="8">
    <source>
        <dbReference type="WBParaSite" id="PgR004_g188_t01"/>
    </source>
</evidence>
<feature type="compositionally biased region" description="Polar residues" evidence="6">
    <location>
        <begin position="1309"/>
        <end position="1327"/>
    </location>
</feature>
<feature type="compositionally biased region" description="Low complexity" evidence="6">
    <location>
        <begin position="1591"/>
        <end position="1601"/>
    </location>
</feature>
<feature type="compositionally biased region" description="Basic and acidic residues" evidence="6">
    <location>
        <begin position="1709"/>
        <end position="1718"/>
    </location>
</feature>
<evidence type="ECO:0000256" key="4">
    <source>
        <dbReference type="ARBA" id="ARBA00023242"/>
    </source>
</evidence>
<feature type="region of interest" description="Disordered" evidence="6">
    <location>
        <begin position="1293"/>
        <end position="1344"/>
    </location>
</feature>
<keyword evidence="5" id="KW-0131">Cell cycle</keyword>
<dbReference type="InterPro" id="IPR016024">
    <property type="entry name" value="ARM-type_fold"/>
</dbReference>
<dbReference type="GO" id="GO:0000785">
    <property type="term" value="C:chromatin"/>
    <property type="evidence" value="ECO:0007669"/>
    <property type="project" value="TreeGrafter"/>
</dbReference>
<dbReference type="Proteomes" id="UP000887569">
    <property type="component" value="Unplaced"/>
</dbReference>
<feature type="compositionally biased region" description="Polar residues" evidence="6">
    <location>
        <begin position="1513"/>
        <end position="1523"/>
    </location>
</feature>
<feature type="compositionally biased region" description="Low complexity" evidence="6">
    <location>
        <begin position="1456"/>
        <end position="1467"/>
    </location>
</feature>
<feature type="compositionally biased region" description="Basic and acidic residues" evidence="6">
    <location>
        <begin position="1185"/>
        <end position="1195"/>
    </location>
</feature>
<evidence type="ECO:0000256" key="3">
    <source>
        <dbReference type="ARBA" id="ARBA00022776"/>
    </source>
</evidence>
<dbReference type="InterPro" id="IPR011989">
    <property type="entry name" value="ARM-like"/>
</dbReference>
<dbReference type="Pfam" id="PF20168">
    <property type="entry name" value="PDS5"/>
    <property type="match status" value="1"/>
</dbReference>
<protein>
    <submittedName>
        <fullName evidence="8">Sister chromatid cohesion protein PDS5</fullName>
    </submittedName>
</protein>
<dbReference type="Gene3D" id="1.25.10.10">
    <property type="entry name" value="Leucine-rich Repeat Variant"/>
    <property type="match status" value="1"/>
</dbReference>
<feature type="compositionally biased region" description="Basic residues" evidence="6">
    <location>
        <begin position="1719"/>
        <end position="1730"/>
    </location>
</feature>
<sequence length="1730" mass="192885">MSAEAVEYPPGCRPISLTSNNHELIQRLTALSAALKEVDTNENTALPGRYASLVEHLSKSQLLNNPCREVQILLSCCIADLMRIFAPESPIGDPHLLKEVLIFLVRNLDGLADPSSPLYPRYVYLLENLAVTETLQLAIHLGDDAQQVLRQLIKTGFGAMNDKNSEEINLRGFLSAMCSKLVQSVDQVSNSVLDAILYFLVPPQKVNNRESYRMARDLIINSRDSVEPSIQLLLSHAIRSGELLDCDLITHKKIFNVIYELHEFEPDIIYPVLPLLVTYLSVAEVDKRRDTTVFFGNLLSSERSKLADVMPQLWEEFKSRFSDVDRDIRIICVKKAEDLLVFHPEYAGQVTELVMARCRDLDETVRLETVRMVKSVARRKFSAVSEKLLACVAERIRDKKTDVRHETVISLSALFRAIYTDERFAESERASVLVIFNAIFVLYCQPLQQDRVLIEKIFVSNLVSFKVPVSLRMQTLIDTYLCVGIFGARAYDEIISRQSRMRRQCRRLLELIDSGNVEETMAKIDSRIQALAEFSAEPAKTTQSFRVFAQFLARDNRSSQLLKYVLGDSYTCSKIEGCLTELLSRMRDQEDIPKEDVSNVQSVLERAAPLQIDAEAVRELMQKIHAMMQKAFLFGDANILKNIGRLNSLLRVMVDNYPKCFFGETVMKLLAKLLDFEDKATTENTLRVIKLASPRVKEDSDEEEKRAHSALLEMCNSIAREGNPRAAKLAVRCVVAMLNESDGRINVDEIVEDSIAHLDLDDRLCATAFRALGCAVEAYPETYKARFESLIMKRVAEIVLSEDVDEVISAEESGSNVEGGLDTEGKKALYDRESSKHGVGDKCVTKLMGLKFMCVFLVAQATHLDKTVESLASRSLKMMSTFVKSAGDIFASPTSDMEKAQLRAMAGCCMLKLASCRYYGKLVTVDEFVTLSSLVYDDVDFVRWRFVSRLLKHLESMKLSIEYMGLLSLAALVDDKEFKARVRVILEKSITVRRKFLSRPETQAYAPYHQPEYCIAYAVYVLSKFSSFTTYTDEATLSTLRGCLWFLMEFFQSNKDPKNMEFIRAMLQEIKYCGDATMQGGQGDVEEQDKKMWALCDVGILMLSYRTKLNVGSGTEKRPLLSKRFFVRYQSKRGIEIYVPESMIEEEKRGMKQSRAHGEGNMMSMRFDKSRSRLTKSGVKKTRLAKGDEDDRGDGNDTEILEGDILKEFEKGLKADEPNRQTDKSVGADKMTDGLSKNTDSPVAAALFTGITKDLEGGSDGKATRRMVVRSTASNKAKQQPELSNGFISVIEEEAPSRSPSKSPCKASSIESTASTSQGAVAGSSRSPARRGERTGKSSVDLRDAVANISPILPHGKATRPTKRIFKKHAISAAFVSSTPIAGLVSRKRSQPQHRMGEIREEEMERSPSKRRKTDEEDRQAEWLAGNTTQRLRRGTVAARQYSPELPSPKKMSPQKASNVIVSNVASSKKKQTGQNGDVTSPITTSLKRSRCTRKNAGARPKKRPVRLGAVISVNSKRSSAGTATKAKMNETLKDEDESVDLFSSIQTKADKTAKTQRIMKASGRGQQKKAEEEEIKAIGNAQEAVAQAADETTSTPTSSLELEEESDPEEVVGNPLRVSGSERSKEVISPKRGSSGRGKNASVSPVKITANGSRRAASELQRSSAVKGSGSSVTVAKKSASSRKQTKSPVKGKPVADESHKPMVRSRGRNDAAELMKKPQRTRKGKDKR</sequence>
<dbReference type="PANTHER" id="PTHR12663:SF0">
    <property type="entry name" value="PRECOCIOUS DISSOCIATION OF SISTERS 5, ISOFORM A"/>
    <property type="match status" value="1"/>
</dbReference>
<comment type="subcellular location">
    <subcellularLocation>
        <location evidence="1">Nucleus</location>
    </subcellularLocation>
</comment>
<feature type="region of interest" description="Disordered" evidence="6">
    <location>
        <begin position="1170"/>
        <end position="1240"/>
    </location>
</feature>
<feature type="compositionally biased region" description="Acidic residues" evidence="6">
    <location>
        <begin position="1602"/>
        <end position="1611"/>
    </location>
</feature>
<dbReference type="InterPro" id="IPR039776">
    <property type="entry name" value="Pds5"/>
</dbReference>
<keyword evidence="7" id="KW-1185">Reference proteome</keyword>
<feature type="compositionally biased region" description="Low complexity" evidence="6">
    <location>
        <begin position="1664"/>
        <end position="1680"/>
    </location>
</feature>
<reference evidence="8" key="1">
    <citation type="submission" date="2022-11" db="UniProtKB">
        <authorList>
            <consortium name="WormBaseParasite"/>
        </authorList>
    </citation>
    <scope>IDENTIFICATION</scope>
</reference>
<dbReference type="GO" id="GO:0007064">
    <property type="term" value="P:mitotic sister chromatid cohesion"/>
    <property type="evidence" value="ECO:0007669"/>
    <property type="project" value="InterPro"/>
</dbReference>
<evidence type="ECO:0000256" key="6">
    <source>
        <dbReference type="SAM" id="MobiDB-lite"/>
    </source>
</evidence>
<feature type="region of interest" description="Disordered" evidence="6">
    <location>
        <begin position="1384"/>
        <end position="1529"/>
    </location>
</feature>
<name>A0A915ABT0_PARUN</name>
<feature type="compositionally biased region" description="Basic and acidic residues" evidence="6">
    <location>
        <begin position="1330"/>
        <end position="1344"/>
    </location>
</feature>
<evidence type="ECO:0000256" key="1">
    <source>
        <dbReference type="ARBA" id="ARBA00004123"/>
    </source>
</evidence>
<dbReference type="GO" id="GO:0005634">
    <property type="term" value="C:nucleus"/>
    <property type="evidence" value="ECO:0007669"/>
    <property type="project" value="UniProtKB-SubCell"/>
</dbReference>